<dbReference type="Pfam" id="PF04288">
    <property type="entry name" value="MukE"/>
    <property type="match status" value="1"/>
</dbReference>
<feature type="region of interest" description="Disordered" evidence="6">
    <location>
        <begin position="178"/>
        <end position="218"/>
    </location>
</feature>
<evidence type="ECO:0000256" key="3">
    <source>
        <dbReference type="ARBA" id="ARBA00022829"/>
    </source>
</evidence>
<accession>A0ABV0FYC3</accession>
<evidence type="ECO:0000256" key="6">
    <source>
        <dbReference type="SAM" id="MobiDB-lite"/>
    </source>
</evidence>
<dbReference type="Gene3D" id="1.10.10.2250">
    <property type="match status" value="1"/>
</dbReference>
<dbReference type="Proteomes" id="UP001495147">
    <property type="component" value="Unassembled WGS sequence"/>
</dbReference>
<proteinExistence type="predicted"/>
<gene>
    <name evidence="7" type="ORF">ABDJ85_01035</name>
</gene>
<evidence type="ECO:0000256" key="2">
    <source>
        <dbReference type="ARBA" id="ARBA00022618"/>
    </source>
</evidence>
<dbReference type="RefSeq" id="WP_347702868.1">
    <property type="nucleotide sequence ID" value="NZ_JBDPZD010000001.1"/>
</dbReference>
<dbReference type="Gene3D" id="1.10.10.2260">
    <property type="entry name" value="MukE-like family, C-terminal domain"/>
    <property type="match status" value="1"/>
</dbReference>
<keyword evidence="4" id="KW-0226">DNA condensation</keyword>
<evidence type="ECO:0000313" key="7">
    <source>
        <dbReference type="EMBL" id="MEO3690032.1"/>
    </source>
</evidence>
<comment type="caution">
    <text evidence="7">The sequence shown here is derived from an EMBL/GenBank/DDBJ whole genome shotgun (WGS) entry which is preliminary data.</text>
</comment>
<evidence type="ECO:0000256" key="4">
    <source>
        <dbReference type="ARBA" id="ARBA00023067"/>
    </source>
</evidence>
<sequence>MNTIDPRFAAVDVLLRSGGQVNRSDFADYEYLSTQLDELQRFYAGYQATLVQHPDGFFFLQAQDGLIPTRRLPRSTMHMGQFVCSKCRDPEITRTSGVLSVRQIVQELESALTKTELLRIYAPRHGRTVAPARAHEQMQKSLRELARLRFVRIKGDALTPAESIHRFAELARHGNEPDELGALSLQGRGVVLDPDELDEAGEEAGDGEGEGDDEAEAE</sequence>
<evidence type="ECO:0000313" key="8">
    <source>
        <dbReference type="Proteomes" id="UP001495147"/>
    </source>
</evidence>
<evidence type="ECO:0000256" key="5">
    <source>
        <dbReference type="ARBA" id="ARBA00023306"/>
    </source>
</evidence>
<name>A0ABV0FYC3_9BURK</name>
<keyword evidence="1" id="KW-0963">Cytoplasm</keyword>
<keyword evidence="8" id="KW-1185">Reference proteome</keyword>
<evidence type="ECO:0000256" key="1">
    <source>
        <dbReference type="ARBA" id="ARBA00022490"/>
    </source>
</evidence>
<feature type="compositionally biased region" description="Acidic residues" evidence="6">
    <location>
        <begin position="193"/>
        <end position="218"/>
    </location>
</feature>
<dbReference type="InterPro" id="IPR042038">
    <property type="entry name" value="MukE_N"/>
</dbReference>
<keyword evidence="5" id="KW-0131">Cell cycle</keyword>
<keyword evidence="2" id="KW-0132">Cell division</keyword>
<dbReference type="EMBL" id="JBDPZD010000001">
    <property type="protein sequence ID" value="MEO3690032.1"/>
    <property type="molecule type" value="Genomic_DNA"/>
</dbReference>
<protein>
    <submittedName>
        <fullName evidence="7">Chromosome partition protein MukE</fullName>
    </submittedName>
</protein>
<organism evidence="7 8">
    <name type="scientific">Roseateles paludis</name>
    <dbReference type="NCBI Taxonomy" id="3145238"/>
    <lineage>
        <taxon>Bacteria</taxon>
        <taxon>Pseudomonadati</taxon>
        <taxon>Pseudomonadota</taxon>
        <taxon>Betaproteobacteria</taxon>
        <taxon>Burkholderiales</taxon>
        <taxon>Sphaerotilaceae</taxon>
        <taxon>Roseateles</taxon>
    </lineage>
</organism>
<reference evidence="7 8" key="1">
    <citation type="submission" date="2024-05" db="EMBL/GenBank/DDBJ databases">
        <title>Roseateles sp. DJS-2-20 16S ribosomal RNA gene Genome sequencing and assembly.</title>
        <authorList>
            <person name="Woo H."/>
        </authorList>
    </citation>
    <scope>NUCLEOTIDE SEQUENCE [LARGE SCALE GENOMIC DNA]</scope>
    <source>
        <strain evidence="7 8">DJS-2-20</strain>
    </source>
</reference>
<keyword evidence="3" id="KW-0159">Chromosome partition</keyword>
<dbReference type="InterPro" id="IPR042037">
    <property type="entry name" value="MukE_C"/>
</dbReference>
<dbReference type="InterPro" id="IPR007385">
    <property type="entry name" value="Scp_MukE"/>
</dbReference>